<evidence type="ECO:0000313" key="3">
    <source>
        <dbReference type="Proteomes" id="UP000029995"/>
    </source>
</evidence>
<evidence type="ECO:0000313" key="2">
    <source>
        <dbReference type="EMBL" id="KGM34995.1"/>
    </source>
</evidence>
<dbReference type="AlphaFoldDB" id="A0A0A0DAD8"/>
<organism evidence="2 3">
    <name type="scientific">Inquilinus limosus MP06</name>
    <dbReference type="NCBI Taxonomy" id="1398085"/>
    <lineage>
        <taxon>Bacteria</taxon>
        <taxon>Pseudomonadati</taxon>
        <taxon>Pseudomonadota</taxon>
        <taxon>Alphaproteobacteria</taxon>
        <taxon>Rhodospirillales</taxon>
        <taxon>Rhodospirillaceae</taxon>
        <taxon>Inquilinus</taxon>
    </lineage>
</organism>
<evidence type="ECO:0000256" key="1">
    <source>
        <dbReference type="SAM" id="SignalP"/>
    </source>
</evidence>
<name>A0A0A0DAD8_9PROT</name>
<gene>
    <name evidence="2" type="ORF">P409_07050</name>
</gene>
<feature type="chain" id="PRO_5001961230" evidence="1">
    <location>
        <begin position="24"/>
        <end position="117"/>
    </location>
</feature>
<feature type="signal peptide" evidence="1">
    <location>
        <begin position="1"/>
        <end position="23"/>
    </location>
</feature>
<dbReference type="EMBL" id="JANX01000055">
    <property type="protein sequence ID" value="KGM34995.1"/>
    <property type="molecule type" value="Genomic_DNA"/>
</dbReference>
<proteinExistence type="predicted"/>
<dbReference type="RefSeq" id="WP_034833553.1">
    <property type="nucleotide sequence ID" value="NZ_JANX01000055.1"/>
</dbReference>
<reference evidence="2 3" key="1">
    <citation type="submission" date="2014-01" db="EMBL/GenBank/DDBJ databases">
        <title>Genome sequence determination for a cystic fibrosis isolate, Inquilinus limosus.</title>
        <authorList>
            <person name="Pino M."/>
            <person name="Di Conza J."/>
            <person name="Gutkind G."/>
        </authorList>
    </citation>
    <scope>NUCLEOTIDE SEQUENCE [LARGE SCALE GENOMIC DNA]</scope>
    <source>
        <strain evidence="2 3">MP06</strain>
    </source>
</reference>
<accession>A0A0A0DAD8</accession>
<comment type="caution">
    <text evidence="2">The sequence shown here is derived from an EMBL/GenBank/DDBJ whole genome shotgun (WGS) entry which is preliminary data.</text>
</comment>
<dbReference type="OrthoDB" id="9926826at2"/>
<protein>
    <submittedName>
        <fullName evidence="2">Uncharacterized protein</fullName>
    </submittedName>
</protein>
<keyword evidence="1" id="KW-0732">Signal</keyword>
<dbReference type="Proteomes" id="UP000029995">
    <property type="component" value="Unassembled WGS sequence"/>
</dbReference>
<sequence length="117" mass="12655">MITLTLRLIAAAAVIGLSAPASALTPQQCAAIKGSFIKGMQYQMKALDQGKLLVQQKPIILSIILSLRTKYPDLKDADLEDLRRVGDRVNDAALALDNEADMEAHQDAALVIRDLCP</sequence>